<feature type="domain" description="Glycosyltransferase 2-like" evidence="1">
    <location>
        <begin position="4"/>
        <end position="146"/>
    </location>
</feature>
<sequence>MKISVFVPMYNHESYVEKCLTSICLSYSDKIYIVACDDASTDNTYNVAEKTLKRLKDIYHDKLDYTLLRNKKNQGICYSLNRCIELIKTEYCYLIASDDYLIEKSLDLAVDTIHSGNYDAIISDCRVVSMEGKLLFESAFFDYRNASEVALKSKYMKDELVMNWTVPGPSLLLRRSVYDRIGNYQIGLKAEDRDFYLRLLSQCNVIFSEKKIACYRIHNHNISASEKYKCNINQEMASVNVKHAKLYSGLSKAYLETYALELISGEERIARRHREKLYKSFKRKLKLLSFLHLI</sequence>
<organism evidence="2 5">
    <name type="scientific">Brenneria izbisi</name>
    <dbReference type="NCBI Taxonomy" id="2939450"/>
    <lineage>
        <taxon>Bacteria</taxon>
        <taxon>Pseudomonadati</taxon>
        <taxon>Pseudomonadota</taxon>
        <taxon>Gammaproteobacteria</taxon>
        <taxon>Enterobacterales</taxon>
        <taxon>Pectobacteriaceae</taxon>
        <taxon>Brenneria</taxon>
    </lineage>
</organism>
<evidence type="ECO:0000313" key="2">
    <source>
        <dbReference type="EMBL" id="MCV9879036.1"/>
    </source>
</evidence>
<dbReference type="Proteomes" id="UP001165569">
    <property type="component" value="Unassembled WGS sequence"/>
</dbReference>
<evidence type="ECO:0000313" key="3">
    <source>
        <dbReference type="EMBL" id="MCV9882300.1"/>
    </source>
</evidence>
<dbReference type="InterPro" id="IPR001173">
    <property type="entry name" value="Glyco_trans_2-like"/>
</dbReference>
<dbReference type="AlphaFoldDB" id="A0AA42C5D6"/>
<dbReference type="InterPro" id="IPR050834">
    <property type="entry name" value="Glycosyltransf_2"/>
</dbReference>
<dbReference type="Gene3D" id="3.90.550.10">
    <property type="entry name" value="Spore Coat Polysaccharide Biosynthesis Protein SpsA, Chain A"/>
    <property type="match status" value="1"/>
</dbReference>
<dbReference type="EMBL" id="JAMPJT010000005">
    <property type="protein sequence ID" value="MCV9879036.1"/>
    <property type="molecule type" value="Genomic_DNA"/>
</dbReference>
<dbReference type="RefSeq" id="WP_264089991.1">
    <property type="nucleotide sequence ID" value="NZ_JAMPJT010000005.1"/>
</dbReference>
<dbReference type="SUPFAM" id="SSF53448">
    <property type="entry name" value="Nucleotide-diphospho-sugar transferases"/>
    <property type="match status" value="1"/>
</dbReference>
<dbReference type="PANTHER" id="PTHR43685:SF11">
    <property type="entry name" value="GLYCOSYLTRANSFERASE TAGX-RELATED"/>
    <property type="match status" value="1"/>
</dbReference>
<protein>
    <submittedName>
        <fullName evidence="2">Glycosyltransferase</fullName>
        <ecNumber evidence="2">2.4.-.-</ecNumber>
    </submittedName>
</protein>
<dbReference type="EC" id="2.4.-.-" evidence="2"/>
<gene>
    <name evidence="2" type="ORF">NC803_09255</name>
    <name evidence="3" type="ORF">NC856_08440</name>
</gene>
<evidence type="ECO:0000313" key="4">
    <source>
        <dbReference type="Proteomes" id="UP001165568"/>
    </source>
</evidence>
<dbReference type="InterPro" id="IPR029044">
    <property type="entry name" value="Nucleotide-diphossugar_trans"/>
</dbReference>
<comment type="caution">
    <text evidence="2">The sequence shown here is derived from an EMBL/GenBank/DDBJ whole genome shotgun (WGS) entry which is preliminary data.</text>
</comment>
<evidence type="ECO:0000313" key="5">
    <source>
        <dbReference type="Proteomes" id="UP001165569"/>
    </source>
</evidence>
<dbReference type="Pfam" id="PF00535">
    <property type="entry name" value="Glycos_transf_2"/>
    <property type="match status" value="1"/>
</dbReference>
<keyword evidence="2" id="KW-0808">Transferase</keyword>
<accession>A0AA42C5D6</accession>
<proteinExistence type="predicted"/>
<keyword evidence="2" id="KW-0328">Glycosyltransferase</keyword>
<dbReference type="Proteomes" id="UP001165568">
    <property type="component" value="Unassembled WGS sequence"/>
</dbReference>
<keyword evidence="4" id="KW-1185">Reference proteome</keyword>
<evidence type="ECO:0000259" key="1">
    <source>
        <dbReference type="Pfam" id="PF00535"/>
    </source>
</evidence>
<reference evidence="2" key="1">
    <citation type="submission" date="2022-04" db="EMBL/GenBank/DDBJ databases">
        <title>Brenneria sp. isolated from walnut trees in Serbia.</title>
        <authorList>
            <person name="Gasic K."/>
            <person name="Zlatkovic N."/>
            <person name="Kuzmanovic N."/>
        </authorList>
    </citation>
    <scope>NUCLEOTIDE SEQUENCE</scope>
    <source>
        <strain evidence="3">KBI 423</strain>
        <strain evidence="2">KBI 447</strain>
    </source>
</reference>
<dbReference type="GO" id="GO:0016757">
    <property type="term" value="F:glycosyltransferase activity"/>
    <property type="evidence" value="ECO:0007669"/>
    <property type="project" value="UniProtKB-KW"/>
</dbReference>
<dbReference type="PANTHER" id="PTHR43685">
    <property type="entry name" value="GLYCOSYLTRANSFERASE"/>
    <property type="match status" value="1"/>
</dbReference>
<dbReference type="EMBL" id="JAMPJU010000005">
    <property type="protein sequence ID" value="MCV9882300.1"/>
    <property type="molecule type" value="Genomic_DNA"/>
</dbReference>
<name>A0AA42C5D6_9GAMM</name>